<reference evidence="2" key="1">
    <citation type="journal article" date="2015" name="BMC Genomics">
        <title>Draft genome of a commonly misdiagnosed multidrug resistant pathogen Candida auris.</title>
        <authorList>
            <person name="Chatterjee S."/>
            <person name="Alampalli S.V."/>
            <person name="Nageshan R.K."/>
            <person name="Chettiar S.T."/>
            <person name="Joshi S."/>
            <person name="Tatu U.S."/>
        </authorList>
    </citation>
    <scope>NUCLEOTIDE SEQUENCE [LARGE SCALE GENOMIC DNA]</scope>
    <source>
        <strain evidence="2">6684</strain>
    </source>
</reference>
<dbReference type="Proteomes" id="UP000037122">
    <property type="component" value="Unassembled WGS sequence"/>
</dbReference>
<evidence type="ECO:0000313" key="2">
    <source>
        <dbReference type="Proteomes" id="UP000037122"/>
    </source>
</evidence>
<name>A0A0L0NXM7_CANAR</name>
<sequence>MKSIEIFAPFLRTSAHMEHLPRLVLQSIASRLRKKIIAFHTLSSHPAAAAAAAADDPQILIIS</sequence>
<dbReference type="VEuPathDB" id="FungiDB:QG37_04661"/>
<dbReference type="EMBL" id="LGST01000031">
    <property type="protein sequence ID" value="KND98754.1"/>
    <property type="molecule type" value="Genomic_DNA"/>
</dbReference>
<accession>A0A0L0NXM7</accession>
<proteinExistence type="predicted"/>
<organism evidence="1 2">
    <name type="scientific">Candidozyma auris</name>
    <name type="common">Yeast</name>
    <name type="synonym">Candida auris</name>
    <dbReference type="NCBI Taxonomy" id="498019"/>
    <lineage>
        <taxon>Eukaryota</taxon>
        <taxon>Fungi</taxon>
        <taxon>Dikarya</taxon>
        <taxon>Ascomycota</taxon>
        <taxon>Saccharomycotina</taxon>
        <taxon>Pichiomycetes</taxon>
        <taxon>Metschnikowiaceae</taxon>
        <taxon>Candidozyma</taxon>
    </lineage>
</organism>
<evidence type="ECO:0000313" key="1">
    <source>
        <dbReference type="EMBL" id="KND98754.1"/>
    </source>
</evidence>
<protein>
    <submittedName>
        <fullName evidence="1">Uncharacterized protein</fullName>
    </submittedName>
</protein>
<dbReference type="AlphaFoldDB" id="A0A0L0NXM7"/>
<comment type="caution">
    <text evidence="1">The sequence shown here is derived from an EMBL/GenBank/DDBJ whole genome shotgun (WGS) entry which is preliminary data.</text>
</comment>
<gene>
    <name evidence="1" type="ORF">QG37_04661</name>
</gene>